<evidence type="ECO:0000313" key="2">
    <source>
        <dbReference type="EMBL" id="KAK8562552.1"/>
    </source>
</evidence>
<feature type="region of interest" description="Disordered" evidence="1">
    <location>
        <begin position="1"/>
        <end position="72"/>
    </location>
</feature>
<organism evidence="2 3">
    <name type="scientific">Hibiscus sabdariffa</name>
    <name type="common">roselle</name>
    <dbReference type="NCBI Taxonomy" id="183260"/>
    <lineage>
        <taxon>Eukaryota</taxon>
        <taxon>Viridiplantae</taxon>
        <taxon>Streptophyta</taxon>
        <taxon>Embryophyta</taxon>
        <taxon>Tracheophyta</taxon>
        <taxon>Spermatophyta</taxon>
        <taxon>Magnoliopsida</taxon>
        <taxon>eudicotyledons</taxon>
        <taxon>Gunneridae</taxon>
        <taxon>Pentapetalae</taxon>
        <taxon>rosids</taxon>
        <taxon>malvids</taxon>
        <taxon>Malvales</taxon>
        <taxon>Malvaceae</taxon>
        <taxon>Malvoideae</taxon>
        <taxon>Hibiscus</taxon>
    </lineage>
</organism>
<reference evidence="2 3" key="1">
    <citation type="journal article" date="2024" name="G3 (Bethesda)">
        <title>Genome assembly of Hibiscus sabdariffa L. provides insights into metabolisms of medicinal natural products.</title>
        <authorList>
            <person name="Kim T."/>
        </authorList>
    </citation>
    <scope>NUCLEOTIDE SEQUENCE [LARGE SCALE GENOMIC DNA]</scope>
    <source>
        <strain evidence="2">TK-2024</strain>
        <tissue evidence="2">Old leaves</tissue>
    </source>
</reference>
<dbReference type="EMBL" id="JBBPBM010000012">
    <property type="protein sequence ID" value="KAK8562552.1"/>
    <property type="molecule type" value="Genomic_DNA"/>
</dbReference>
<evidence type="ECO:0000256" key="1">
    <source>
        <dbReference type="SAM" id="MobiDB-lite"/>
    </source>
</evidence>
<dbReference type="Proteomes" id="UP001472677">
    <property type="component" value="Unassembled WGS sequence"/>
</dbReference>
<keyword evidence="3" id="KW-1185">Reference proteome</keyword>
<name>A0ABR2EKP3_9ROSI</name>
<accession>A0ABR2EKP3</accession>
<protein>
    <submittedName>
        <fullName evidence="2">Uncharacterized protein</fullName>
    </submittedName>
</protein>
<proteinExistence type="predicted"/>
<evidence type="ECO:0000313" key="3">
    <source>
        <dbReference type="Proteomes" id="UP001472677"/>
    </source>
</evidence>
<gene>
    <name evidence="2" type="ORF">V6N12_010628</name>
</gene>
<sequence>MPRQLDVSLPTMPDDVATPVPLDNLPCRSDSLIATPVPLTDPPQQDVSPDLPQQDVSPNLPQHHPLPQRVRQPNPSATYFCKNLVFHSRMKHLAFDYFFVRDLVAARSLFVQHIPSKAQIAASKAQIADTLTKPFGHCRSRTLLVLKLNMLTLLWACGPAELP</sequence>
<comment type="caution">
    <text evidence="2">The sequence shown here is derived from an EMBL/GenBank/DDBJ whole genome shotgun (WGS) entry which is preliminary data.</text>
</comment>